<evidence type="ECO:0000256" key="1">
    <source>
        <dbReference type="ARBA" id="ARBA00023054"/>
    </source>
</evidence>
<dbReference type="GO" id="GO:0005737">
    <property type="term" value="C:cytoplasm"/>
    <property type="evidence" value="ECO:0007669"/>
    <property type="project" value="TreeGrafter"/>
</dbReference>
<dbReference type="PANTHER" id="PTHR22115">
    <property type="entry name" value="C3ORF6 PROTEIN-RELATED"/>
    <property type="match status" value="1"/>
</dbReference>
<organism evidence="4 5">
    <name type="scientific">Megalops atlanticus</name>
    <name type="common">Tarpon</name>
    <name type="synonym">Clupea gigantea</name>
    <dbReference type="NCBI Taxonomy" id="7932"/>
    <lineage>
        <taxon>Eukaryota</taxon>
        <taxon>Metazoa</taxon>
        <taxon>Chordata</taxon>
        <taxon>Craniata</taxon>
        <taxon>Vertebrata</taxon>
        <taxon>Euteleostomi</taxon>
        <taxon>Actinopterygii</taxon>
        <taxon>Neopterygii</taxon>
        <taxon>Teleostei</taxon>
        <taxon>Elopiformes</taxon>
        <taxon>Megalopidae</taxon>
        <taxon>Megalops</taxon>
    </lineage>
</organism>
<dbReference type="InterPro" id="IPR039303">
    <property type="entry name" value="CCDC50"/>
</dbReference>
<evidence type="ECO:0000259" key="3">
    <source>
        <dbReference type="Pfam" id="PF15295"/>
    </source>
</evidence>
<proteinExistence type="predicted"/>
<dbReference type="Proteomes" id="UP001046870">
    <property type="component" value="Chromosome 2"/>
</dbReference>
<dbReference type="AlphaFoldDB" id="A0A9D3QCX2"/>
<feature type="region of interest" description="Disordered" evidence="2">
    <location>
        <begin position="140"/>
        <end position="227"/>
    </location>
</feature>
<dbReference type="EMBL" id="JAFDVH010000002">
    <property type="protein sequence ID" value="KAG7488171.1"/>
    <property type="molecule type" value="Genomic_DNA"/>
</dbReference>
<evidence type="ECO:0000256" key="2">
    <source>
        <dbReference type="SAM" id="MobiDB-lite"/>
    </source>
</evidence>
<feature type="region of interest" description="Disordered" evidence="2">
    <location>
        <begin position="286"/>
        <end position="377"/>
    </location>
</feature>
<evidence type="ECO:0000313" key="4">
    <source>
        <dbReference type="EMBL" id="KAG7488171.1"/>
    </source>
</evidence>
<dbReference type="PANTHER" id="PTHR22115:SF1">
    <property type="entry name" value="COILED-COIL DOMAIN-CONTAINING PROTEIN 50"/>
    <property type="match status" value="1"/>
</dbReference>
<feature type="domain" description="Coiled-coil" evidence="3">
    <location>
        <begin position="5"/>
        <end position="129"/>
    </location>
</feature>
<keyword evidence="1" id="KW-0175">Coiled coil</keyword>
<feature type="compositionally biased region" description="Basic and acidic residues" evidence="2">
    <location>
        <begin position="197"/>
        <end position="227"/>
    </location>
</feature>
<comment type="caution">
    <text evidence="4">The sequence shown here is derived from an EMBL/GenBank/DDBJ whole genome shotgun (WGS) entry which is preliminary data.</text>
</comment>
<protein>
    <recommendedName>
        <fullName evidence="3">Coiled-coil domain-containing protein</fullName>
    </recommendedName>
</protein>
<evidence type="ECO:0000313" key="5">
    <source>
        <dbReference type="Proteomes" id="UP001046870"/>
    </source>
</evidence>
<accession>A0A9D3QCX2</accession>
<feature type="compositionally biased region" description="Low complexity" evidence="2">
    <location>
        <begin position="349"/>
        <end position="366"/>
    </location>
</feature>
<dbReference type="InterPro" id="IPR029311">
    <property type="entry name" value="CCDC50_N"/>
</dbReference>
<dbReference type="OrthoDB" id="9994767at2759"/>
<keyword evidence="5" id="KW-1185">Reference proteome</keyword>
<feature type="compositionally biased region" description="Basic and acidic residues" evidence="2">
    <location>
        <begin position="286"/>
        <end position="328"/>
    </location>
</feature>
<name>A0A9D3QCX2_MEGAT</name>
<reference evidence="4" key="1">
    <citation type="submission" date="2021-01" db="EMBL/GenBank/DDBJ databases">
        <authorList>
            <person name="Zahm M."/>
            <person name="Roques C."/>
            <person name="Cabau C."/>
            <person name="Klopp C."/>
            <person name="Donnadieu C."/>
            <person name="Jouanno E."/>
            <person name="Lampietro C."/>
            <person name="Louis A."/>
            <person name="Herpin A."/>
            <person name="Echchiki A."/>
            <person name="Berthelot C."/>
            <person name="Parey E."/>
            <person name="Roest-Crollius H."/>
            <person name="Braasch I."/>
            <person name="Postlethwait J."/>
            <person name="Bobe J."/>
            <person name="Montfort J."/>
            <person name="Bouchez O."/>
            <person name="Begum T."/>
            <person name="Mejri S."/>
            <person name="Adams A."/>
            <person name="Chen W.-J."/>
            <person name="Guiguen Y."/>
        </authorList>
    </citation>
    <scope>NUCLEOTIDE SEQUENCE</scope>
    <source>
        <strain evidence="4">YG-15Mar2019-1</strain>
        <tissue evidence="4">Brain</tissue>
    </source>
</reference>
<gene>
    <name evidence="4" type="ORF">MATL_G00031630</name>
</gene>
<dbReference type="Pfam" id="PF15295">
    <property type="entry name" value="CCDC50_N"/>
    <property type="match status" value="1"/>
</dbReference>
<dbReference type="GO" id="GO:0031625">
    <property type="term" value="F:ubiquitin protein ligase binding"/>
    <property type="evidence" value="ECO:0007669"/>
    <property type="project" value="TreeGrafter"/>
</dbReference>
<sequence>MADFSIDQNKLPGVKEVCRDFAVLEDHTLAHSLQEQEIESHLASNIHKSRLVQQDLQVAKRLQEEEDLRAKVQIQRQHKDIERSDNEIAQEIQEQLVRQAEQQRQQEENDEAIARKLQEREMKEERKRQKQLEANLEEEYYEEKGASRPTVDPSSSRYPRAWSGEDLEDWGSRQRAQSGPDDVFKDFSLGGHRRAEKKGPRDSHEEAQSVPSHSREQGRKVRGDYGLREAMQGMTHLDLRGQELRDLEVARRLQEEELKASQNDKRAAQVAQDEEIARLLMEEERKVYKKSRDREKLCMDKRRPEGDWKPPSEEVVRPRSQEEFDHQRPRNHKPSRPSPRTHDYENVDSSYAYPASPYSARSSSRPEATYKGSYYRQ</sequence>